<dbReference type="Proteomes" id="UP000075885">
    <property type="component" value="Unassembled WGS sequence"/>
</dbReference>
<dbReference type="GO" id="GO:0000977">
    <property type="term" value="F:RNA polymerase II transcription regulatory region sequence-specific DNA binding"/>
    <property type="evidence" value="ECO:0007669"/>
    <property type="project" value="TreeGrafter"/>
</dbReference>
<keyword evidence="7" id="KW-0238">DNA-binding</keyword>
<evidence type="ECO:0000259" key="10">
    <source>
        <dbReference type="PROSITE" id="PS50112"/>
    </source>
</evidence>
<keyword evidence="2" id="KW-0217">Developmental protein</keyword>
<dbReference type="VEuPathDB" id="VectorBase:AEPI010343"/>
<evidence type="ECO:0000256" key="1">
    <source>
        <dbReference type="ARBA" id="ARBA00004123"/>
    </source>
</evidence>
<protein>
    <recommendedName>
        <fullName evidence="14">Single-minded</fullName>
    </recommendedName>
</protein>
<dbReference type="PROSITE" id="PS50112">
    <property type="entry name" value="PAS"/>
    <property type="match status" value="2"/>
</dbReference>
<keyword evidence="13" id="KW-1185">Reference proteome</keyword>
<reference evidence="12" key="2">
    <citation type="submission" date="2020-05" db="UniProtKB">
        <authorList>
            <consortium name="EnsemblMetazoa"/>
        </authorList>
    </citation>
    <scope>IDENTIFICATION</scope>
    <source>
        <strain evidence="12">Epiroticus2</strain>
    </source>
</reference>
<sequence length="633" mass="70469">MKVLRKPCADANQNILGLSARCAMKEKSKNAARSRREKENVEFLELAKLLPLPCAITSQLDKASIIRLTTSYLKMRQIFPEGLGTAWGTERNHQSNNRATANIKELGSHLLQTLDGFIFVVAPDGKITYISETASVHLGLSQVELTGNSIYEYIHAYDQEEMASILALQQAQSQPAGCTTTHNLPTNSNGCRLNESLGTPPPPYPAGFPTAATVGSESSTSPPMTQQHQQQQQYYVPAAPQTVPYESTLVLPNLQNNHQPNHRHSYSQQQRSYVIEMERTFFLRMRCVLAKRNAGLTSSGYKVIHCSGYLKARVFPHESPNTAGHCCVQNLGLVAVGHSMSPSAATEVKLQQNMFMFRASLDMKLIFLDAKVSQLTGYEPQDLIENTLYQYVHASDVGHIKHAHQTLLQKGQATTKYYRFLTKGGGWRWVQSHVTIVHNTRSSRPHCIVSVNYVLSDFEAQNLELNESQGTTSRSFELFNDTASAHLRSASSQEFAQGKTHNGNQQLLVHKNSLQNNVPPAIIAPIIEPCKELDNYLQFHHTLDSNESMIAELNGSGHDDSSFLPNDLCYDQSSQFATQTQLSYPLEDAQSFTSGEFLDPFYEQLYSTYETHAPDRDLILRTCSVSTSGSDTT</sequence>
<reference evidence="13" key="1">
    <citation type="submission" date="2013-03" db="EMBL/GenBank/DDBJ databases">
        <title>The Genome Sequence of Anopheles epiroticus epiroticus2.</title>
        <authorList>
            <consortium name="The Broad Institute Genomics Platform"/>
            <person name="Neafsey D.E."/>
            <person name="Howell P."/>
            <person name="Walker B."/>
            <person name="Young S.K."/>
            <person name="Zeng Q."/>
            <person name="Gargeya S."/>
            <person name="Fitzgerald M."/>
            <person name="Haas B."/>
            <person name="Abouelleil A."/>
            <person name="Allen A.W."/>
            <person name="Alvarado L."/>
            <person name="Arachchi H.M."/>
            <person name="Berlin A.M."/>
            <person name="Chapman S.B."/>
            <person name="Gainer-Dewar J."/>
            <person name="Goldberg J."/>
            <person name="Griggs A."/>
            <person name="Gujja S."/>
            <person name="Hansen M."/>
            <person name="Howarth C."/>
            <person name="Imamovic A."/>
            <person name="Ireland A."/>
            <person name="Larimer J."/>
            <person name="McCowan C."/>
            <person name="Murphy C."/>
            <person name="Pearson M."/>
            <person name="Poon T.W."/>
            <person name="Priest M."/>
            <person name="Roberts A."/>
            <person name="Saif S."/>
            <person name="Shea T."/>
            <person name="Sisk P."/>
            <person name="Sykes S."/>
            <person name="Wortman J."/>
            <person name="Nusbaum C."/>
            <person name="Birren B."/>
        </authorList>
    </citation>
    <scope>NUCLEOTIDE SEQUENCE [LARGE SCALE GENOMIC DNA]</scope>
    <source>
        <strain evidence="13">Epiroticus2</strain>
    </source>
</reference>
<evidence type="ECO:0000259" key="11">
    <source>
        <dbReference type="PROSITE" id="PS50888"/>
    </source>
</evidence>
<dbReference type="GO" id="GO:0045944">
    <property type="term" value="P:positive regulation of transcription by RNA polymerase II"/>
    <property type="evidence" value="ECO:0007669"/>
    <property type="project" value="UniProtKB-ARBA"/>
</dbReference>
<dbReference type="CDD" id="cd00130">
    <property type="entry name" value="PAS"/>
    <property type="match status" value="2"/>
</dbReference>
<dbReference type="InterPro" id="IPR013655">
    <property type="entry name" value="PAS_fold_3"/>
</dbReference>
<dbReference type="STRING" id="199890.A0A182PTQ7"/>
<dbReference type="GO" id="GO:0005634">
    <property type="term" value="C:nucleus"/>
    <property type="evidence" value="ECO:0007669"/>
    <property type="project" value="UniProtKB-SubCell"/>
</dbReference>
<evidence type="ECO:0000313" key="13">
    <source>
        <dbReference type="Proteomes" id="UP000075885"/>
    </source>
</evidence>
<organism evidence="12 13">
    <name type="scientific">Anopheles epiroticus</name>
    <dbReference type="NCBI Taxonomy" id="199890"/>
    <lineage>
        <taxon>Eukaryota</taxon>
        <taxon>Metazoa</taxon>
        <taxon>Ecdysozoa</taxon>
        <taxon>Arthropoda</taxon>
        <taxon>Hexapoda</taxon>
        <taxon>Insecta</taxon>
        <taxon>Pterygota</taxon>
        <taxon>Neoptera</taxon>
        <taxon>Endopterygota</taxon>
        <taxon>Diptera</taxon>
        <taxon>Nematocera</taxon>
        <taxon>Culicoidea</taxon>
        <taxon>Culicidae</taxon>
        <taxon>Anophelinae</taxon>
        <taxon>Anopheles</taxon>
    </lineage>
</organism>
<evidence type="ECO:0000256" key="6">
    <source>
        <dbReference type="ARBA" id="ARBA00023015"/>
    </source>
</evidence>
<evidence type="ECO:0000256" key="7">
    <source>
        <dbReference type="ARBA" id="ARBA00023125"/>
    </source>
</evidence>
<dbReference type="GO" id="GO:0000981">
    <property type="term" value="F:DNA-binding transcription factor activity, RNA polymerase II-specific"/>
    <property type="evidence" value="ECO:0007669"/>
    <property type="project" value="TreeGrafter"/>
</dbReference>
<keyword evidence="4" id="KW-0221">Differentiation</keyword>
<dbReference type="AlphaFoldDB" id="A0A182PTQ7"/>
<feature type="domain" description="PAS" evidence="10">
    <location>
        <begin position="103"/>
        <end position="175"/>
    </location>
</feature>
<dbReference type="SMART" id="SM00091">
    <property type="entry name" value="PAS"/>
    <property type="match status" value="2"/>
</dbReference>
<dbReference type="InterPro" id="IPR001610">
    <property type="entry name" value="PAC"/>
</dbReference>
<dbReference type="InterPro" id="IPR000014">
    <property type="entry name" value="PAS"/>
</dbReference>
<dbReference type="FunFam" id="4.10.280.10:FF:000007">
    <property type="entry name" value="single-minded homolog 1 isoform X1"/>
    <property type="match status" value="1"/>
</dbReference>
<dbReference type="Pfam" id="PF00989">
    <property type="entry name" value="PAS"/>
    <property type="match status" value="1"/>
</dbReference>
<keyword evidence="3" id="KW-0677">Repeat</keyword>
<name>A0A182PTQ7_9DIPT</name>
<keyword evidence="8" id="KW-0804">Transcription</keyword>
<dbReference type="PANTHER" id="PTHR23043:SF36">
    <property type="entry name" value="PROTEIN SINGLE-MINDED"/>
    <property type="match status" value="1"/>
</dbReference>
<dbReference type="InterPro" id="IPR011598">
    <property type="entry name" value="bHLH_dom"/>
</dbReference>
<dbReference type="SMART" id="SM00353">
    <property type="entry name" value="HLH"/>
    <property type="match status" value="1"/>
</dbReference>
<proteinExistence type="predicted"/>
<keyword evidence="5" id="KW-0524">Neurogenesis</keyword>
<accession>A0A182PTQ7</accession>
<evidence type="ECO:0000256" key="5">
    <source>
        <dbReference type="ARBA" id="ARBA00022902"/>
    </source>
</evidence>
<dbReference type="GO" id="GO:0045165">
    <property type="term" value="P:cell fate commitment"/>
    <property type="evidence" value="ECO:0007669"/>
    <property type="project" value="UniProtKB-ARBA"/>
</dbReference>
<dbReference type="FunFam" id="3.30.450.20:FF:000047">
    <property type="entry name" value="SIM bHLH transcription factor 2"/>
    <property type="match status" value="1"/>
</dbReference>
<evidence type="ECO:0000256" key="2">
    <source>
        <dbReference type="ARBA" id="ARBA00022473"/>
    </source>
</evidence>
<dbReference type="SMART" id="SM00086">
    <property type="entry name" value="PAC"/>
    <property type="match status" value="1"/>
</dbReference>
<dbReference type="InterPro" id="IPR035965">
    <property type="entry name" value="PAS-like_dom_sf"/>
</dbReference>
<dbReference type="SUPFAM" id="SSF55785">
    <property type="entry name" value="PYP-like sensor domain (PAS domain)"/>
    <property type="match status" value="2"/>
</dbReference>
<evidence type="ECO:0008006" key="14">
    <source>
        <dbReference type="Google" id="ProtNLM"/>
    </source>
</evidence>
<evidence type="ECO:0000313" key="12">
    <source>
        <dbReference type="EnsemblMetazoa" id="AEPI010343-PA"/>
    </source>
</evidence>
<evidence type="ECO:0000256" key="3">
    <source>
        <dbReference type="ARBA" id="ARBA00022737"/>
    </source>
</evidence>
<evidence type="ECO:0000256" key="4">
    <source>
        <dbReference type="ARBA" id="ARBA00022782"/>
    </source>
</evidence>
<dbReference type="EnsemblMetazoa" id="AEPI010343-RA">
    <property type="protein sequence ID" value="AEPI010343-PA"/>
    <property type="gene ID" value="AEPI010343"/>
</dbReference>
<dbReference type="InterPro" id="IPR036638">
    <property type="entry name" value="HLH_DNA-bd_sf"/>
</dbReference>
<feature type="domain" description="BHLH" evidence="11">
    <location>
        <begin position="23"/>
        <end position="76"/>
    </location>
</feature>
<dbReference type="PANTHER" id="PTHR23043">
    <property type="entry name" value="HYPOXIA-INDUCIBLE FACTOR 1 ALPHA"/>
    <property type="match status" value="1"/>
</dbReference>
<dbReference type="GO" id="GO:0007399">
    <property type="term" value="P:nervous system development"/>
    <property type="evidence" value="ECO:0007669"/>
    <property type="project" value="UniProtKB-KW"/>
</dbReference>
<evidence type="ECO:0000256" key="9">
    <source>
        <dbReference type="ARBA" id="ARBA00023242"/>
    </source>
</evidence>
<keyword evidence="9" id="KW-0539">Nucleus</keyword>
<dbReference type="GO" id="GO:0046983">
    <property type="term" value="F:protein dimerization activity"/>
    <property type="evidence" value="ECO:0007669"/>
    <property type="project" value="InterPro"/>
</dbReference>
<dbReference type="SUPFAM" id="SSF47459">
    <property type="entry name" value="HLH, helix-loop-helix DNA-binding domain"/>
    <property type="match status" value="1"/>
</dbReference>
<dbReference type="Pfam" id="PF23171">
    <property type="entry name" value="bHLH_HIF1A"/>
    <property type="match status" value="1"/>
</dbReference>
<dbReference type="Gene3D" id="4.10.280.10">
    <property type="entry name" value="Helix-loop-helix DNA-binding domain"/>
    <property type="match status" value="1"/>
</dbReference>
<dbReference type="Pfam" id="PF08447">
    <property type="entry name" value="PAS_3"/>
    <property type="match status" value="1"/>
</dbReference>
<feature type="domain" description="PAS" evidence="10">
    <location>
        <begin position="356"/>
        <end position="411"/>
    </location>
</feature>
<dbReference type="Gene3D" id="3.30.450.20">
    <property type="entry name" value="PAS domain"/>
    <property type="match status" value="2"/>
</dbReference>
<keyword evidence="6" id="KW-0805">Transcription regulation</keyword>
<dbReference type="NCBIfam" id="TIGR00229">
    <property type="entry name" value="sensory_box"/>
    <property type="match status" value="1"/>
</dbReference>
<dbReference type="PROSITE" id="PS50888">
    <property type="entry name" value="BHLH"/>
    <property type="match status" value="1"/>
</dbReference>
<evidence type="ECO:0000256" key="8">
    <source>
        <dbReference type="ARBA" id="ARBA00023163"/>
    </source>
</evidence>
<dbReference type="InterPro" id="IPR013767">
    <property type="entry name" value="PAS_fold"/>
</dbReference>
<comment type="subcellular location">
    <subcellularLocation>
        <location evidence="1">Nucleus</location>
    </subcellularLocation>
</comment>